<accession>A0AC35U0B5</accession>
<evidence type="ECO:0000313" key="1">
    <source>
        <dbReference type="Proteomes" id="UP000095286"/>
    </source>
</evidence>
<dbReference type="WBParaSite" id="RSKR_0000609600.1">
    <property type="protein sequence ID" value="RSKR_0000609600.1"/>
    <property type="gene ID" value="RSKR_0000609600"/>
</dbReference>
<reference evidence="2" key="1">
    <citation type="submission" date="2016-11" db="UniProtKB">
        <authorList>
            <consortium name="WormBaseParasite"/>
        </authorList>
    </citation>
    <scope>IDENTIFICATION</scope>
    <source>
        <strain evidence="2">KR3021</strain>
    </source>
</reference>
<proteinExistence type="predicted"/>
<sequence length="535" mass="60061">MDESLPDQVDVIVLGTGLPECLLGAACSRAGKSVLTIDRNPYYGSAWSSFTLNSLRELAGKSSKGTTSIEIGVSKLNLGEGETFESCHPKLNLGEGETFESCHDAWGHDGIENIHVEDVEWLDCEEMKTLKERMVKENRDFNIDLMPKLLLSIGRLVNVLCDSEAHKYAEFVTVERLICLDRSKELSKHITERLQSVPYSKSDVFQTKNITMIEKRRMMKLLTDILEWYFKPEEHAWIKKYEMDFGDFLAEMSMTEKLKGYIFDIIAVLRKSDKTKDCLDAIALFLTSIGRFDNSPFLYPLYGCGDLPQAFSRLSALFEGVFILDRQIDGLIVKGGIVVGIATGDKKILCGNVVANPSYLPMKYFDQQKKCSKVLRAITISDKSIYNQQTDKVAMLSLPSLLDEHKCYVIESGVHGRTAPKGLYVGHFSTISTDKFVESKETFSNALKQLFNTSEESKDPGVPNLLTSITYAISNLNEGINQNNVPSNVFIPPLVDSTIEFDATIESTQLLFKKMFPDLDFLPARLKVDSNNDED</sequence>
<dbReference type="Proteomes" id="UP000095286">
    <property type="component" value="Unplaced"/>
</dbReference>
<protein>
    <submittedName>
        <fullName evidence="2">Rab proteins geranylgeranyltransferase component A</fullName>
    </submittedName>
</protein>
<name>A0AC35U0B5_9BILA</name>
<organism evidence="1 2">
    <name type="scientific">Rhabditophanes sp. KR3021</name>
    <dbReference type="NCBI Taxonomy" id="114890"/>
    <lineage>
        <taxon>Eukaryota</taxon>
        <taxon>Metazoa</taxon>
        <taxon>Ecdysozoa</taxon>
        <taxon>Nematoda</taxon>
        <taxon>Chromadorea</taxon>
        <taxon>Rhabditida</taxon>
        <taxon>Tylenchina</taxon>
        <taxon>Panagrolaimomorpha</taxon>
        <taxon>Strongyloidoidea</taxon>
        <taxon>Alloionematidae</taxon>
        <taxon>Rhabditophanes</taxon>
    </lineage>
</organism>
<evidence type="ECO:0000313" key="2">
    <source>
        <dbReference type="WBParaSite" id="RSKR_0000609600.1"/>
    </source>
</evidence>